<dbReference type="InterPro" id="IPR018247">
    <property type="entry name" value="EF_Hand_1_Ca_BS"/>
</dbReference>
<dbReference type="Gene3D" id="2.60.120.200">
    <property type="match status" value="1"/>
</dbReference>
<dbReference type="GO" id="GO:0004222">
    <property type="term" value="F:metalloendopeptidase activity"/>
    <property type="evidence" value="ECO:0007669"/>
    <property type="project" value="UniProtKB-UniRule"/>
</dbReference>
<feature type="domain" description="Peptidase M12A" evidence="17">
    <location>
        <begin position="34"/>
        <end position="228"/>
    </location>
</feature>
<evidence type="ECO:0000256" key="6">
    <source>
        <dbReference type="ARBA" id="ARBA00023049"/>
    </source>
</evidence>
<feature type="transmembrane region" description="Helical" evidence="14">
    <location>
        <begin position="590"/>
        <end position="615"/>
    </location>
</feature>
<keyword evidence="14" id="KW-1133">Transmembrane helix</keyword>
<dbReference type="GO" id="GO:0016020">
    <property type="term" value="C:membrane"/>
    <property type="evidence" value="ECO:0007669"/>
    <property type="project" value="InterPro"/>
</dbReference>
<dbReference type="InterPro" id="IPR008974">
    <property type="entry name" value="TRAF-like"/>
</dbReference>
<dbReference type="PROSITE" id="PS50026">
    <property type="entry name" value="EGF_3"/>
    <property type="match status" value="1"/>
</dbReference>
<dbReference type="InterPro" id="IPR001506">
    <property type="entry name" value="Peptidase_M12A"/>
</dbReference>
<evidence type="ECO:0000256" key="14">
    <source>
        <dbReference type="SAM" id="Phobius"/>
    </source>
</evidence>
<dbReference type="OrthoDB" id="291007at2759"/>
<dbReference type="Gene3D" id="2.60.210.10">
    <property type="entry name" value="Apoptosis, Tumor Necrosis Factor Receptor Associated Protein 2, Chain A"/>
    <property type="match status" value="1"/>
</dbReference>
<keyword evidence="6 11" id="KW-0482">Metalloprotease</keyword>
<dbReference type="SUPFAM" id="SSF55486">
    <property type="entry name" value="Metalloproteases ('zincins'), catalytic domain"/>
    <property type="match status" value="1"/>
</dbReference>
<dbReference type="SUPFAM" id="SSF49899">
    <property type="entry name" value="Concanavalin A-like lectins/glucanases"/>
    <property type="match status" value="1"/>
</dbReference>
<dbReference type="PROSITE" id="PS00018">
    <property type="entry name" value="EF_HAND_1"/>
    <property type="match status" value="1"/>
</dbReference>
<dbReference type="InterPro" id="IPR000998">
    <property type="entry name" value="MAM_dom"/>
</dbReference>
<feature type="binding site" evidence="11">
    <location>
        <position position="124"/>
    </location>
    <ligand>
        <name>Zn(2+)</name>
        <dbReference type="ChEBI" id="CHEBI:29105"/>
        <note>catalytic</note>
    </ligand>
</feature>
<keyword evidence="10" id="KW-0245">EGF-like domain</keyword>
<keyword evidence="3" id="KW-0732">Signal</keyword>
<evidence type="ECO:0000256" key="2">
    <source>
        <dbReference type="ARBA" id="ARBA00022723"/>
    </source>
</evidence>
<keyword evidence="14" id="KW-0812">Transmembrane</keyword>
<dbReference type="PROSITE" id="PS51864">
    <property type="entry name" value="ASTACIN"/>
    <property type="match status" value="1"/>
</dbReference>
<evidence type="ECO:0000259" key="17">
    <source>
        <dbReference type="PROSITE" id="PS51864"/>
    </source>
</evidence>
<comment type="caution">
    <text evidence="18">The sequence shown here is derived from an EMBL/GenBank/DDBJ whole genome shotgun (WGS) entry which is preliminary data.</text>
</comment>
<feature type="region of interest" description="Disordered" evidence="13">
    <location>
        <begin position="508"/>
        <end position="533"/>
    </location>
</feature>
<dbReference type="InterPro" id="IPR024079">
    <property type="entry name" value="MetalloPept_cat_dom_sf"/>
</dbReference>
<protein>
    <recommendedName>
        <fullName evidence="12">Metalloendopeptidase</fullName>
        <ecNumber evidence="12">3.4.24.-</ecNumber>
    </recommendedName>
</protein>
<evidence type="ECO:0000259" key="16">
    <source>
        <dbReference type="PROSITE" id="PS50060"/>
    </source>
</evidence>
<dbReference type="EC" id="3.4.24.-" evidence="12"/>
<sequence>LDVDGGKDLDIFEINEGLDLFEGDIKLDNINQKNSIIGDDYRWPIPVPYYLEDSVEINAKALVEEAFERYRLKTCIDFKPWEGEANYISVFKDNGCYSNVGNLRQGRQRLSLGTNCDRLATIQHEFLHALGFWHEQSRADRDDYVTIVWERIQTGKEHNFNKYNDTQSNSLNVPYDYTSVMHYSKTAFQNGSDPTIVTNIPAFSDVIGQRMDFSDYDLEKLNRLYNCSTSLSFLDTCSFEYNNICGMIQGTGDNADWQHLLSSPGGPTTDHTHLGNCKESGYFMHLSTSAGNTGERALLESRFFYPKRGFQCLEFFYYFNGHESDKLNIWIREYTQSYPNGTLIFIGSVNGQPAEYWQLHHVSLNVSNKFRFVLRALKEMEKWSIQRRICYRRHKFSEAHCPHNIWHIRNFTYESIRENGRIYSPPFYSNDVRPSGTVDKPYDLEIYFHIISGANDDTLHWPCSLRQASMMLMDQHPDIRKRIKGWIKCPFPNGTHFFRGPGSGTDVSHLNLSQPSPPSPPSPIPTTHSPGTNIPATTPDFAKLCKENSCENDGICIIVSEKPVCRCKVSNDWWYVGEKCERKVSSQDTMVIAVSSSVAIFAVMLIVTLVSVFCLKKKHKKQLAQAGNVVSMENVSI</sequence>
<evidence type="ECO:0000256" key="5">
    <source>
        <dbReference type="ARBA" id="ARBA00022833"/>
    </source>
</evidence>
<evidence type="ECO:0000256" key="4">
    <source>
        <dbReference type="ARBA" id="ARBA00022801"/>
    </source>
</evidence>
<accession>A0A8T2JI11</accession>
<evidence type="ECO:0000313" key="18">
    <source>
        <dbReference type="EMBL" id="KAG8442096.1"/>
    </source>
</evidence>
<keyword evidence="1 11" id="KW-0645">Protease</keyword>
<evidence type="ECO:0000259" key="15">
    <source>
        <dbReference type="PROSITE" id="PS50026"/>
    </source>
</evidence>
<evidence type="ECO:0000256" key="9">
    <source>
        <dbReference type="ARBA" id="ARBA00023180"/>
    </source>
</evidence>
<evidence type="ECO:0000256" key="3">
    <source>
        <dbReference type="ARBA" id="ARBA00022729"/>
    </source>
</evidence>
<gene>
    <name evidence="18" type="ORF">GDO86_011043</name>
</gene>
<feature type="compositionally biased region" description="Pro residues" evidence="13">
    <location>
        <begin position="515"/>
        <end position="524"/>
    </location>
</feature>
<dbReference type="GO" id="GO:0008270">
    <property type="term" value="F:zinc ion binding"/>
    <property type="evidence" value="ECO:0007669"/>
    <property type="project" value="UniProtKB-UniRule"/>
</dbReference>
<feature type="active site" evidence="11">
    <location>
        <position position="125"/>
    </location>
</feature>
<dbReference type="Gene3D" id="2.10.25.10">
    <property type="entry name" value="Laminin"/>
    <property type="match status" value="1"/>
</dbReference>
<evidence type="ECO:0000256" key="1">
    <source>
        <dbReference type="ARBA" id="ARBA00022670"/>
    </source>
</evidence>
<dbReference type="SUPFAM" id="SSF49599">
    <property type="entry name" value="TRAF domain-like"/>
    <property type="match status" value="1"/>
</dbReference>
<proteinExistence type="predicted"/>
<feature type="domain" description="MAM" evidence="16">
    <location>
        <begin position="235"/>
        <end position="403"/>
    </location>
</feature>
<keyword evidence="5 11" id="KW-0862">Zinc</keyword>
<reference evidence="18" key="1">
    <citation type="thesis" date="2020" institute="ProQuest LLC" country="789 East Eisenhower Parkway, Ann Arbor, MI, USA">
        <title>Comparative Genomics and Chromosome Evolution.</title>
        <authorList>
            <person name="Mudd A.B."/>
        </authorList>
    </citation>
    <scope>NUCLEOTIDE SEQUENCE</scope>
    <source>
        <strain evidence="18">Female2</strain>
        <tissue evidence="18">Blood</tissue>
    </source>
</reference>
<evidence type="ECO:0000256" key="10">
    <source>
        <dbReference type="PROSITE-ProRule" id="PRU00076"/>
    </source>
</evidence>
<keyword evidence="2 11" id="KW-0479">Metal-binding</keyword>
<dbReference type="CDD" id="cd06263">
    <property type="entry name" value="MAM"/>
    <property type="match status" value="1"/>
</dbReference>
<dbReference type="Pfam" id="PF01400">
    <property type="entry name" value="Astacin"/>
    <property type="match status" value="1"/>
</dbReference>
<evidence type="ECO:0000256" key="11">
    <source>
        <dbReference type="PROSITE-ProRule" id="PRU01211"/>
    </source>
</evidence>
<organism evidence="18 19">
    <name type="scientific">Hymenochirus boettgeri</name>
    <name type="common">Congo dwarf clawed frog</name>
    <dbReference type="NCBI Taxonomy" id="247094"/>
    <lineage>
        <taxon>Eukaryota</taxon>
        <taxon>Metazoa</taxon>
        <taxon>Chordata</taxon>
        <taxon>Craniata</taxon>
        <taxon>Vertebrata</taxon>
        <taxon>Euteleostomi</taxon>
        <taxon>Amphibia</taxon>
        <taxon>Batrachia</taxon>
        <taxon>Anura</taxon>
        <taxon>Pipoidea</taxon>
        <taxon>Pipidae</taxon>
        <taxon>Pipinae</taxon>
        <taxon>Hymenochirus</taxon>
    </lineage>
</organism>
<feature type="binding site" evidence="11">
    <location>
        <position position="134"/>
    </location>
    <ligand>
        <name>Zn(2+)</name>
        <dbReference type="ChEBI" id="CHEBI:29105"/>
        <note>catalytic</note>
    </ligand>
</feature>
<name>A0A8T2JI11_9PIPI</name>
<evidence type="ECO:0000256" key="13">
    <source>
        <dbReference type="SAM" id="MobiDB-lite"/>
    </source>
</evidence>
<dbReference type="InterPro" id="IPR013320">
    <property type="entry name" value="ConA-like_dom_sf"/>
</dbReference>
<evidence type="ECO:0000256" key="8">
    <source>
        <dbReference type="ARBA" id="ARBA00023157"/>
    </source>
</evidence>
<dbReference type="Proteomes" id="UP000812440">
    <property type="component" value="Chromosome 6"/>
</dbReference>
<keyword evidence="4 11" id="KW-0378">Hydrolase</keyword>
<keyword evidence="8" id="KW-1015">Disulfide bond</keyword>
<keyword evidence="19" id="KW-1185">Reference proteome</keyword>
<keyword evidence="7" id="KW-0865">Zymogen</keyword>
<dbReference type="PROSITE" id="PS00740">
    <property type="entry name" value="MAM_1"/>
    <property type="match status" value="1"/>
</dbReference>
<comment type="cofactor">
    <cofactor evidence="11 12">
        <name>Zn(2+)</name>
        <dbReference type="ChEBI" id="CHEBI:29105"/>
    </cofactor>
    <text evidence="11 12">Binds 1 zinc ion per subunit.</text>
</comment>
<feature type="binding site" evidence="11">
    <location>
        <position position="128"/>
    </location>
    <ligand>
        <name>Zn(2+)</name>
        <dbReference type="ChEBI" id="CHEBI:29105"/>
        <note>catalytic</note>
    </ligand>
</feature>
<feature type="non-terminal residue" evidence="18">
    <location>
        <position position="1"/>
    </location>
</feature>
<keyword evidence="9" id="KW-0325">Glycoprotein</keyword>
<dbReference type="GO" id="GO:0006508">
    <property type="term" value="P:proteolysis"/>
    <property type="evidence" value="ECO:0007669"/>
    <property type="project" value="UniProtKB-KW"/>
</dbReference>
<comment type="caution">
    <text evidence="10">Lacks conserved residue(s) required for the propagation of feature annotation.</text>
</comment>
<dbReference type="PANTHER" id="PTHR10127">
    <property type="entry name" value="DISCOIDIN, CUB, EGF, LAMININ , AND ZINC METALLOPROTEASE DOMAIN CONTAINING"/>
    <property type="match status" value="1"/>
</dbReference>
<dbReference type="SMART" id="SM00137">
    <property type="entry name" value="MAM"/>
    <property type="match status" value="1"/>
</dbReference>
<keyword evidence="14" id="KW-0472">Membrane</keyword>
<dbReference type="EMBL" id="JAACNH010000005">
    <property type="protein sequence ID" value="KAG8442096.1"/>
    <property type="molecule type" value="Genomic_DNA"/>
</dbReference>
<dbReference type="SUPFAM" id="SSF57196">
    <property type="entry name" value="EGF/Laminin"/>
    <property type="match status" value="1"/>
</dbReference>
<dbReference type="PROSITE" id="PS50060">
    <property type="entry name" value="MAM_2"/>
    <property type="match status" value="1"/>
</dbReference>
<dbReference type="Gene3D" id="3.40.390.10">
    <property type="entry name" value="Collagenase (Catalytic Domain)"/>
    <property type="match status" value="1"/>
</dbReference>
<evidence type="ECO:0000313" key="19">
    <source>
        <dbReference type="Proteomes" id="UP000812440"/>
    </source>
</evidence>
<dbReference type="Pfam" id="PF00629">
    <property type="entry name" value="MAM"/>
    <property type="match status" value="1"/>
</dbReference>
<dbReference type="InterPro" id="IPR000742">
    <property type="entry name" value="EGF"/>
</dbReference>
<evidence type="ECO:0000256" key="12">
    <source>
        <dbReference type="RuleBase" id="RU361183"/>
    </source>
</evidence>
<dbReference type="InterPro" id="IPR006026">
    <property type="entry name" value="Peptidase_Metallo"/>
</dbReference>
<dbReference type="SMART" id="SM00235">
    <property type="entry name" value="ZnMc"/>
    <property type="match status" value="1"/>
</dbReference>
<dbReference type="AlphaFoldDB" id="A0A8T2JI11"/>
<evidence type="ECO:0000256" key="7">
    <source>
        <dbReference type="ARBA" id="ARBA00023145"/>
    </source>
</evidence>
<feature type="domain" description="EGF-like" evidence="15">
    <location>
        <begin position="541"/>
        <end position="581"/>
    </location>
</feature>
<dbReference type="FunFam" id="3.40.390.10:FF:000015">
    <property type="entry name" value="Meprin A subunit"/>
    <property type="match status" value="1"/>
</dbReference>
<dbReference type="PRINTS" id="PR00020">
    <property type="entry name" value="MAMDOMAIN"/>
</dbReference>
<dbReference type="PANTHER" id="PTHR10127:SF814">
    <property type="entry name" value="MEPRIN A SUBUNIT BETA"/>
    <property type="match status" value="1"/>
</dbReference>
<dbReference type="PRINTS" id="PR00480">
    <property type="entry name" value="ASTACIN"/>
</dbReference>